<gene>
    <name evidence="3" type="ORF">HA252_03775</name>
    <name evidence="4" type="ORF">J4203_03880</name>
</gene>
<evidence type="ECO:0000313" key="4">
    <source>
        <dbReference type="EMBL" id="MBS3062986.1"/>
    </source>
</evidence>
<sequence>MGWLGWVKDTGIAWGSILKYKFTYQGKEYTNAYTSPGSGDYGAAQRYADEHSPGSTLAVKVNPGNPYEAQPVEAFLGGGSLFFWVFLGMGVLFALVGAAAFFFGTTPPVQSI</sequence>
<reference evidence="4" key="3">
    <citation type="submission" date="2021-05" db="EMBL/GenBank/DDBJ databases">
        <title>Protein family content uncovers lineage relationships and bacterial pathway maintenance mechanisms in DPANN archaea.</title>
        <authorList>
            <person name="Castelle C.J."/>
            <person name="Meheust R."/>
            <person name="Jaffe A.L."/>
            <person name="Seitz K."/>
            <person name="Gong X."/>
            <person name="Baker B.J."/>
            <person name="Banfield J.F."/>
        </authorList>
    </citation>
    <scope>NUCLEOTIDE SEQUENCE</scope>
    <source>
        <strain evidence="4">RIFCSPLOWO2_01_FULL_58_19</strain>
    </source>
</reference>
<organism evidence="3 5">
    <name type="scientific">Candidatus Iainarchaeum sp</name>
    <dbReference type="NCBI Taxonomy" id="3101447"/>
    <lineage>
        <taxon>Archaea</taxon>
        <taxon>Candidatus Iainarchaeota</taxon>
        <taxon>Candidatus Iainarchaeia</taxon>
        <taxon>Candidatus Iainarchaeales</taxon>
        <taxon>Candidatus Iainarchaeaceae</taxon>
        <taxon>Candidatus Iainarchaeum</taxon>
    </lineage>
</organism>
<keyword evidence="1" id="KW-1133">Transmembrane helix</keyword>
<dbReference type="EMBL" id="JAGVWE010000003">
    <property type="protein sequence ID" value="MBS3062986.1"/>
    <property type="molecule type" value="Genomic_DNA"/>
</dbReference>
<comment type="caution">
    <text evidence="3">The sequence shown here is derived from an EMBL/GenBank/DDBJ whole genome shotgun (WGS) entry which is preliminary data.</text>
</comment>
<feature type="domain" description="DUF3592" evidence="2">
    <location>
        <begin position="19"/>
        <end position="69"/>
    </location>
</feature>
<dbReference type="EMBL" id="DUGH01000092">
    <property type="protein sequence ID" value="HIH16495.1"/>
    <property type="molecule type" value="Genomic_DNA"/>
</dbReference>
<keyword evidence="1" id="KW-0812">Transmembrane</keyword>
<evidence type="ECO:0000313" key="3">
    <source>
        <dbReference type="EMBL" id="HIH16495.1"/>
    </source>
</evidence>
<dbReference type="Proteomes" id="UP000564964">
    <property type="component" value="Unassembled WGS sequence"/>
</dbReference>
<evidence type="ECO:0000256" key="1">
    <source>
        <dbReference type="SAM" id="Phobius"/>
    </source>
</evidence>
<keyword evidence="1" id="KW-0472">Membrane</keyword>
<evidence type="ECO:0000259" key="2">
    <source>
        <dbReference type="Pfam" id="PF12158"/>
    </source>
</evidence>
<proteinExistence type="predicted"/>
<feature type="transmembrane region" description="Helical" evidence="1">
    <location>
        <begin position="81"/>
        <end position="103"/>
    </location>
</feature>
<name>A0A7J4JJH2_9ARCH</name>
<reference evidence="5" key="1">
    <citation type="journal article" date="2020" name="bioRxiv">
        <title>A rank-normalized archaeal taxonomy based on genome phylogeny resolves widespread incomplete and uneven classifications.</title>
        <authorList>
            <person name="Rinke C."/>
            <person name="Chuvochina M."/>
            <person name="Mussig A.J."/>
            <person name="Chaumeil P.-A."/>
            <person name="Waite D.W."/>
            <person name="Whitman W.B."/>
            <person name="Parks D.H."/>
            <person name="Hugenholtz P."/>
        </authorList>
    </citation>
    <scope>NUCLEOTIDE SEQUENCE [LARGE SCALE GENOMIC DNA]</scope>
</reference>
<protein>
    <recommendedName>
        <fullName evidence="2">DUF3592 domain-containing protein</fullName>
    </recommendedName>
</protein>
<reference evidence="4" key="2">
    <citation type="submission" date="2021-03" db="EMBL/GenBank/DDBJ databases">
        <authorList>
            <person name="Jaffe A."/>
        </authorList>
    </citation>
    <scope>NUCLEOTIDE SEQUENCE</scope>
    <source>
        <strain evidence="4">RIFCSPLOWO2_01_FULL_58_19</strain>
    </source>
</reference>
<accession>A0A7J4JJH2</accession>
<evidence type="ECO:0000313" key="5">
    <source>
        <dbReference type="Proteomes" id="UP000564964"/>
    </source>
</evidence>
<dbReference type="AlphaFoldDB" id="A0A7J4JJH2"/>
<dbReference type="Pfam" id="PF12158">
    <property type="entry name" value="DUF3592"/>
    <property type="match status" value="1"/>
</dbReference>
<dbReference type="Proteomes" id="UP000678237">
    <property type="component" value="Unassembled WGS sequence"/>
</dbReference>
<dbReference type="InterPro" id="IPR021994">
    <property type="entry name" value="DUF3592"/>
</dbReference>